<feature type="transmembrane region" description="Helical" evidence="1">
    <location>
        <begin position="12"/>
        <end position="31"/>
    </location>
</feature>
<keyword evidence="1" id="KW-0812">Transmembrane</keyword>
<dbReference type="OrthoDB" id="8596216at2"/>
<evidence type="ECO:0000256" key="1">
    <source>
        <dbReference type="SAM" id="Phobius"/>
    </source>
</evidence>
<dbReference type="GO" id="GO:0044660">
    <property type="term" value="P:viral release via pore formation in host cell membrane"/>
    <property type="evidence" value="ECO:0007669"/>
    <property type="project" value="InterPro"/>
</dbReference>
<organism evidence="2 3">
    <name type="scientific">Pseudothauera rhizosphaerae</name>
    <dbReference type="NCBI Taxonomy" id="2565932"/>
    <lineage>
        <taxon>Bacteria</taxon>
        <taxon>Pseudomonadati</taxon>
        <taxon>Pseudomonadota</taxon>
        <taxon>Betaproteobacteria</taxon>
        <taxon>Rhodocyclales</taxon>
        <taxon>Zoogloeaceae</taxon>
        <taxon>Pseudothauera</taxon>
    </lineage>
</organism>
<protein>
    <recommendedName>
        <fullName evidence="4">Phage holin family 2</fullName>
    </recommendedName>
</protein>
<dbReference type="RefSeq" id="WP_136386830.1">
    <property type="nucleotide sequence ID" value="NZ_SSOD01000022.1"/>
</dbReference>
<dbReference type="EMBL" id="SSOD01000022">
    <property type="protein sequence ID" value="THF55914.1"/>
    <property type="molecule type" value="Genomic_DNA"/>
</dbReference>
<comment type="caution">
    <text evidence="2">The sequence shown here is derived from an EMBL/GenBank/DDBJ whole genome shotgun (WGS) entry which is preliminary data.</text>
</comment>
<dbReference type="AlphaFoldDB" id="A0A4S4AAH4"/>
<name>A0A4S4AAH4_9RHOO</name>
<proteinExistence type="predicted"/>
<dbReference type="Proteomes" id="UP000307956">
    <property type="component" value="Unassembled WGS sequence"/>
</dbReference>
<keyword evidence="3" id="KW-1185">Reference proteome</keyword>
<accession>A0A4S4AAH4</accession>
<keyword evidence="1" id="KW-1133">Transmembrane helix</keyword>
<gene>
    <name evidence="2" type="ORF">E6O51_20220</name>
</gene>
<dbReference type="InterPro" id="IPR007633">
    <property type="entry name" value="Phage_P2_Holin"/>
</dbReference>
<reference evidence="2 3" key="1">
    <citation type="submission" date="2019-04" db="EMBL/GenBank/DDBJ databases">
        <title>Azoarcus rhizosphaerae sp. nov. isolated from rhizosphere of Ficus religiosa.</title>
        <authorList>
            <person name="Lin S.-Y."/>
            <person name="Hameed A."/>
            <person name="Hsu Y.-H."/>
            <person name="Young C.-C."/>
        </authorList>
    </citation>
    <scope>NUCLEOTIDE SEQUENCE [LARGE SCALE GENOMIC DNA]</scope>
    <source>
        <strain evidence="2 3">CC-YHH848</strain>
    </source>
</reference>
<keyword evidence="1" id="KW-0472">Membrane</keyword>
<evidence type="ECO:0008006" key="4">
    <source>
        <dbReference type="Google" id="ProtNLM"/>
    </source>
</evidence>
<feature type="transmembrane region" description="Helical" evidence="1">
    <location>
        <begin position="43"/>
        <end position="63"/>
    </location>
</feature>
<evidence type="ECO:0000313" key="2">
    <source>
        <dbReference type="EMBL" id="THF55914.1"/>
    </source>
</evidence>
<evidence type="ECO:0000313" key="3">
    <source>
        <dbReference type="Proteomes" id="UP000307956"/>
    </source>
</evidence>
<dbReference type="Pfam" id="PF04550">
    <property type="entry name" value="Phage_holin_3_2"/>
    <property type="match status" value="1"/>
</dbReference>
<sequence>MTDWLSRVFRDLETAVSFAVIGAVIGVGQLLASSERITARIVIGRCISTAGIAMAAGSVLVFVPDLSPVGQFGIAAGLASLGTSGLERMFQRVIGGGAGRADQ</sequence>